<organism evidence="3 4">
    <name type="scientific">Pleurodeles waltl</name>
    <name type="common">Iberian ribbed newt</name>
    <dbReference type="NCBI Taxonomy" id="8319"/>
    <lineage>
        <taxon>Eukaryota</taxon>
        <taxon>Metazoa</taxon>
        <taxon>Chordata</taxon>
        <taxon>Craniata</taxon>
        <taxon>Vertebrata</taxon>
        <taxon>Euteleostomi</taxon>
        <taxon>Amphibia</taxon>
        <taxon>Batrachia</taxon>
        <taxon>Caudata</taxon>
        <taxon>Salamandroidea</taxon>
        <taxon>Salamandridae</taxon>
        <taxon>Pleurodelinae</taxon>
        <taxon>Pleurodeles</taxon>
    </lineage>
</organism>
<keyword evidence="2" id="KW-0732">Signal</keyword>
<keyword evidence="4" id="KW-1185">Reference proteome</keyword>
<evidence type="ECO:0000256" key="1">
    <source>
        <dbReference type="SAM" id="MobiDB-lite"/>
    </source>
</evidence>
<feature type="chain" id="PRO_5043698123" evidence="2">
    <location>
        <begin position="29"/>
        <end position="296"/>
    </location>
</feature>
<proteinExistence type="predicted"/>
<sequence length="296" mass="31422">MPSLFTHLFQHADATLVIGLCMTSVSSAVQSPQGPPGRIPPVPETVLSRSGSQWTRGALHQDKRHHTSSITVVATSGAGPVLRGRRHSKAPGSRAHPLGPGAPVAHVLVASPYLRGWGRRARTHPRPPSHRPPRSREHKAFHDQPCSYLQAGGGPPRLPSRGRPAPPQTARGPTPSRTPAHSLSPAPGINMATGPRPWGSPAVSNGLRQARSGLRWCSGHPHGSPLSLPVNLPRGVAQDNRRSLGPSGADGSSLRHLRLRGHAPSSGGLRGWKWTSEAPWRQRLQASLRTGSLGPT</sequence>
<evidence type="ECO:0000313" key="3">
    <source>
        <dbReference type="EMBL" id="KAJ1217038.1"/>
    </source>
</evidence>
<name>A0AAV7WSF6_PLEWA</name>
<feature type="region of interest" description="Disordered" evidence="1">
    <location>
        <begin position="79"/>
        <end position="103"/>
    </location>
</feature>
<protein>
    <submittedName>
        <fullName evidence="3">Uncharacterized protein</fullName>
    </submittedName>
</protein>
<gene>
    <name evidence="3" type="ORF">NDU88_004634</name>
</gene>
<feature type="signal peptide" evidence="2">
    <location>
        <begin position="1"/>
        <end position="28"/>
    </location>
</feature>
<accession>A0AAV7WSF6</accession>
<feature type="compositionally biased region" description="Basic residues" evidence="1">
    <location>
        <begin position="118"/>
        <end position="133"/>
    </location>
</feature>
<dbReference type="Proteomes" id="UP001066276">
    <property type="component" value="Chromosome 1_1"/>
</dbReference>
<dbReference type="EMBL" id="JANPWB010000001">
    <property type="protein sequence ID" value="KAJ1217038.1"/>
    <property type="molecule type" value="Genomic_DNA"/>
</dbReference>
<comment type="caution">
    <text evidence="3">The sequence shown here is derived from an EMBL/GenBank/DDBJ whole genome shotgun (WGS) entry which is preliminary data.</text>
</comment>
<evidence type="ECO:0000313" key="4">
    <source>
        <dbReference type="Proteomes" id="UP001066276"/>
    </source>
</evidence>
<feature type="region of interest" description="Disordered" evidence="1">
    <location>
        <begin position="118"/>
        <end position="197"/>
    </location>
</feature>
<evidence type="ECO:0000256" key="2">
    <source>
        <dbReference type="SAM" id="SignalP"/>
    </source>
</evidence>
<reference evidence="3" key="1">
    <citation type="journal article" date="2022" name="bioRxiv">
        <title>Sequencing and chromosome-scale assembly of the giantPleurodeles waltlgenome.</title>
        <authorList>
            <person name="Brown T."/>
            <person name="Elewa A."/>
            <person name="Iarovenko S."/>
            <person name="Subramanian E."/>
            <person name="Araus A.J."/>
            <person name="Petzold A."/>
            <person name="Susuki M."/>
            <person name="Suzuki K.-i.T."/>
            <person name="Hayashi T."/>
            <person name="Toyoda A."/>
            <person name="Oliveira C."/>
            <person name="Osipova E."/>
            <person name="Leigh N.D."/>
            <person name="Simon A."/>
            <person name="Yun M.H."/>
        </authorList>
    </citation>
    <scope>NUCLEOTIDE SEQUENCE</scope>
    <source>
        <strain evidence="3">20211129_DDA</strain>
        <tissue evidence="3">Liver</tissue>
    </source>
</reference>
<dbReference type="AlphaFoldDB" id="A0AAV7WSF6"/>